<dbReference type="EMBL" id="JASSVS010000015">
    <property type="protein sequence ID" value="MDL0433615.1"/>
    <property type="molecule type" value="Genomic_DNA"/>
</dbReference>
<gene>
    <name evidence="1" type="ORF">QPM17_20940</name>
</gene>
<organism evidence="1 2">
    <name type="scientific">Marinobacter azerbaijanicus</name>
    <dbReference type="NCBI Taxonomy" id="3050455"/>
    <lineage>
        <taxon>Bacteria</taxon>
        <taxon>Pseudomonadati</taxon>
        <taxon>Pseudomonadota</taxon>
        <taxon>Gammaproteobacteria</taxon>
        <taxon>Pseudomonadales</taxon>
        <taxon>Marinobacteraceae</taxon>
        <taxon>Marinobacter</taxon>
    </lineage>
</organism>
<keyword evidence="2" id="KW-1185">Reference proteome</keyword>
<dbReference type="Proteomes" id="UP001227964">
    <property type="component" value="Unassembled WGS sequence"/>
</dbReference>
<proteinExistence type="predicted"/>
<evidence type="ECO:0000313" key="2">
    <source>
        <dbReference type="Proteomes" id="UP001227964"/>
    </source>
</evidence>
<dbReference type="Gene3D" id="1.20.1060.10">
    <property type="entry name" value="Taq DNA Polymerase, Chain T, domain 4"/>
    <property type="match status" value="1"/>
</dbReference>
<protein>
    <submittedName>
        <fullName evidence="1">Uncharacterized protein</fullName>
    </submittedName>
</protein>
<sequence>MSNKDFILQRIRVYAGKEFDPAEDQQVADVLRSRFNIRLPQRSSLNASLALATSDHEIIGLVLQYRTMT</sequence>
<evidence type="ECO:0000313" key="1">
    <source>
        <dbReference type="EMBL" id="MDL0433615.1"/>
    </source>
</evidence>
<reference evidence="1 2" key="1">
    <citation type="submission" date="2023-06" db="EMBL/GenBank/DDBJ databases">
        <title>Marinobacter azerbaijanicus a moderately halophilic, isolated from Urmia Lake in Azerbaijan region of Iran.</title>
        <authorList>
            <person name="Sanchez-Porro C."/>
            <person name="Aghdam E.M."/>
            <person name="Saheb S.M."/>
            <person name="Tarhriz V."/>
            <person name="Kazemi E."/>
            <person name="Ammozegar M.A."/>
            <person name="Ventosa A."/>
            <person name="Hejazi M.S."/>
        </authorList>
    </citation>
    <scope>NUCLEOTIDE SEQUENCE [LARGE SCALE GENOMIC DNA]</scope>
    <source>
        <strain evidence="1 2">TBZ242</strain>
    </source>
</reference>
<comment type="caution">
    <text evidence="1">The sequence shown here is derived from an EMBL/GenBank/DDBJ whole genome shotgun (WGS) entry which is preliminary data.</text>
</comment>
<name>A0ABT7IHK5_9GAMM</name>
<dbReference type="RefSeq" id="WP_285393561.1">
    <property type="nucleotide sequence ID" value="NZ_JASSVS010000015.1"/>
</dbReference>
<accession>A0ABT7IHK5</accession>